<feature type="compositionally biased region" description="Low complexity" evidence="1">
    <location>
        <begin position="580"/>
        <end position="592"/>
    </location>
</feature>
<protein>
    <submittedName>
        <fullName evidence="2">Uncharacterized protein</fullName>
    </submittedName>
</protein>
<sequence length="621" mass="68917">MMVNQPRSTYLPPPTSTTSTRINADMNNLSSSLQRRINSPPSYSSAVAAQSKLLAQKKLWDAAVQAAAHAQQHYHHQKQPQPPPPPPPPTTNPINELQNYINCSNSSSGNHNKMSAYINPETLKLLSSTTTPGNSSHDEQNIYSNDPRYKLMRPSYPNATVSSIPQQCLIRQRINQNNSSTLTQQQQQQQRDIGAGLYNNYRRRSSGFSSTTSHGGPSDDESDEYIPPRKDSSTSNASSGYESGLAPCHQSPPVSSSIRTESGSSVASEASTSSCYYNNNNNNNNNNNGSSNSTKYANKRLTKMNSSDKDIDIDDRQQLSLNTVSGYVDDLMERILKMPPKKRAKFYQMLDEERLKDLNNNNQDNPRKSKIIEGEDDENEHRMAMDVSMPLVVAEAHSDEEDDRTLIELKPNAKSVHLNDDDNEEVKETLKQQQPFFGLNEKSYEELLSMGVPLAVLRVVDYQKRQQTQSLNANNNQVSNFLTNKRSATSSTNISSDKNNILNASKILQRILQEHQKEQQGETLIESMNYTIDEEGAVIDDDDDDDVHQLSSSMTPHNRNGVRSNSHNPGTVTLNPNDISSLSPPTSTSSSPDETDVHHQTSPTSLSRPSSTPATLVSSGY</sequence>
<proteinExistence type="predicted"/>
<organism evidence="2 3">
    <name type="scientific">Rotaria socialis</name>
    <dbReference type="NCBI Taxonomy" id="392032"/>
    <lineage>
        <taxon>Eukaryota</taxon>
        <taxon>Metazoa</taxon>
        <taxon>Spiralia</taxon>
        <taxon>Gnathifera</taxon>
        <taxon>Rotifera</taxon>
        <taxon>Eurotatoria</taxon>
        <taxon>Bdelloidea</taxon>
        <taxon>Philodinida</taxon>
        <taxon>Philodinidae</taxon>
        <taxon>Rotaria</taxon>
    </lineage>
</organism>
<comment type="caution">
    <text evidence="2">The sequence shown here is derived from an EMBL/GenBank/DDBJ whole genome shotgun (WGS) entry which is preliminary data.</text>
</comment>
<accession>A0A818Z1M7</accession>
<reference evidence="2" key="1">
    <citation type="submission" date="2021-02" db="EMBL/GenBank/DDBJ databases">
        <authorList>
            <person name="Nowell W R."/>
        </authorList>
    </citation>
    <scope>NUCLEOTIDE SEQUENCE</scope>
</reference>
<feature type="region of interest" description="Disordered" evidence="1">
    <location>
        <begin position="539"/>
        <end position="621"/>
    </location>
</feature>
<feature type="compositionally biased region" description="Polar residues" evidence="1">
    <location>
        <begin position="21"/>
        <end position="47"/>
    </location>
</feature>
<feature type="compositionally biased region" description="Low complexity" evidence="1">
    <location>
        <begin position="601"/>
        <end position="613"/>
    </location>
</feature>
<evidence type="ECO:0000256" key="1">
    <source>
        <dbReference type="SAM" id="MobiDB-lite"/>
    </source>
</evidence>
<dbReference type="Proteomes" id="UP000663872">
    <property type="component" value="Unassembled WGS sequence"/>
</dbReference>
<gene>
    <name evidence="2" type="ORF">GRG538_LOCUS31765</name>
</gene>
<feature type="compositionally biased region" description="Polar residues" evidence="1">
    <location>
        <begin position="126"/>
        <end position="135"/>
    </location>
</feature>
<evidence type="ECO:0000313" key="2">
    <source>
        <dbReference type="EMBL" id="CAF3757795.1"/>
    </source>
</evidence>
<feature type="region of interest" description="Disordered" evidence="1">
    <location>
        <begin position="64"/>
        <end position="114"/>
    </location>
</feature>
<feature type="compositionally biased region" description="Pro residues" evidence="1">
    <location>
        <begin position="80"/>
        <end position="91"/>
    </location>
</feature>
<feature type="compositionally biased region" description="Low complexity" evidence="1">
    <location>
        <begin position="206"/>
        <end position="216"/>
    </location>
</feature>
<feature type="compositionally biased region" description="Polar residues" evidence="1">
    <location>
        <begin position="92"/>
        <end position="113"/>
    </location>
</feature>
<feature type="region of interest" description="Disordered" evidence="1">
    <location>
        <begin position="126"/>
        <end position="160"/>
    </location>
</feature>
<feature type="region of interest" description="Disordered" evidence="1">
    <location>
        <begin position="1"/>
        <end position="47"/>
    </location>
</feature>
<dbReference type="AlphaFoldDB" id="A0A818Z1M7"/>
<feature type="compositionally biased region" description="Polar residues" evidence="1">
    <location>
        <begin position="549"/>
        <end position="579"/>
    </location>
</feature>
<evidence type="ECO:0000313" key="3">
    <source>
        <dbReference type="Proteomes" id="UP000663872"/>
    </source>
</evidence>
<feature type="compositionally biased region" description="Basic and acidic residues" evidence="1">
    <location>
        <begin position="365"/>
        <end position="378"/>
    </location>
</feature>
<feature type="region of interest" description="Disordered" evidence="1">
    <location>
        <begin position="358"/>
        <end position="378"/>
    </location>
</feature>
<dbReference type="EMBL" id="CAJNYT010005593">
    <property type="protein sequence ID" value="CAF3757795.1"/>
    <property type="molecule type" value="Genomic_DNA"/>
</dbReference>
<feature type="region of interest" description="Disordered" evidence="1">
    <location>
        <begin position="201"/>
        <end position="295"/>
    </location>
</feature>
<name>A0A818Z1M7_9BILA</name>
<feature type="compositionally biased region" description="Low complexity" evidence="1">
    <location>
        <begin position="260"/>
        <end position="293"/>
    </location>
</feature>